<evidence type="ECO:0000256" key="2">
    <source>
        <dbReference type="SAM" id="Phobius"/>
    </source>
</evidence>
<sequence>MSRSRSRYNANYITNTAAYRILCSSTISSIEAYEIPLTYVTRLPGRDDGPRTLTKTETPMYAPMYRLNWHNSDRPVSASTHHTIDITSPPVQPTTTETRKGFTKDAKIGIIVGATAGGLVLIAFLAWIARSIRRAKKTPSRPKVPTRNELFGQIDARGSSGNQPYELD</sequence>
<organism evidence="3 4">
    <name type="scientific">Xylaria arbuscula</name>
    <dbReference type="NCBI Taxonomy" id="114810"/>
    <lineage>
        <taxon>Eukaryota</taxon>
        <taxon>Fungi</taxon>
        <taxon>Dikarya</taxon>
        <taxon>Ascomycota</taxon>
        <taxon>Pezizomycotina</taxon>
        <taxon>Sordariomycetes</taxon>
        <taxon>Xylariomycetidae</taxon>
        <taxon>Xylariales</taxon>
        <taxon>Xylariaceae</taxon>
        <taxon>Xylaria</taxon>
    </lineage>
</organism>
<evidence type="ECO:0000256" key="1">
    <source>
        <dbReference type="SAM" id="MobiDB-lite"/>
    </source>
</evidence>
<gene>
    <name evidence="3" type="ORF">NPX13_g3416</name>
</gene>
<dbReference type="AlphaFoldDB" id="A0A9W8NIS6"/>
<accession>A0A9W8NIS6</accession>
<evidence type="ECO:0000313" key="4">
    <source>
        <dbReference type="Proteomes" id="UP001148614"/>
    </source>
</evidence>
<keyword evidence="2" id="KW-0472">Membrane</keyword>
<keyword evidence="4" id="KW-1185">Reference proteome</keyword>
<comment type="caution">
    <text evidence="3">The sequence shown here is derived from an EMBL/GenBank/DDBJ whole genome shotgun (WGS) entry which is preliminary data.</text>
</comment>
<keyword evidence="2" id="KW-1133">Transmembrane helix</keyword>
<feature type="compositionally biased region" description="Polar residues" evidence="1">
    <location>
        <begin position="159"/>
        <end position="168"/>
    </location>
</feature>
<protein>
    <submittedName>
        <fullName evidence="3">Uncharacterized protein</fullName>
    </submittedName>
</protein>
<keyword evidence="2" id="KW-0812">Transmembrane</keyword>
<evidence type="ECO:0000313" key="3">
    <source>
        <dbReference type="EMBL" id="KAJ3577153.1"/>
    </source>
</evidence>
<feature type="region of interest" description="Disordered" evidence="1">
    <location>
        <begin position="136"/>
        <end position="168"/>
    </location>
</feature>
<dbReference type="Proteomes" id="UP001148614">
    <property type="component" value="Unassembled WGS sequence"/>
</dbReference>
<dbReference type="EMBL" id="JANPWZ010000422">
    <property type="protein sequence ID" value="KAJ3577153.1"/>
    <property type="molecule type" value="Genomic_DNA"/>
</dbReference>
<name>A0A9W8NIS6_9PEZI</name>
<reference evidence="3" key="1">
    <citation type="submission" date="2022-07" db="EMBL/GenBank/DDBJ databases">
        <title>Genome Sequence of Xylaria arbuscula.</title>
        <authorList>
            <person name="Buettner E."/>
        </authorList>
    </citation>
    <scope>NUCLEOTIDE SEQUENCE</scope>
    <source>
        <strain evidence="3">VT107</strain>
    </source>
</reference>
<feature type="transmembrane region" description="Helical" evidence="2">
    <location>
        <begin position="108"/>
        <end position="129"/>
    </location>
</feature>
<proteinExistence type="predicted"/>